<keyword evidence="1" id="KW-1133">Transmembrane helix</keyword>
<accession>A0A9D1EXU4</accession>
<dbReference type="SUPFAM" id="SSF54523">
    <property type="entry name" value="Pili subunits"/>
    <property type="match status" value="1"/>
</dbReference>
<proteinExistence type="predicted"/>
<sequence length="268" mass="28843">PDAFTLAEVLITLGIIGVVAAMTLPSMINKTKNKELHTAFLKTYSELNRIAQLITANEGVPISGILLGNNNGCGPIPHEKANKIFRYFKGSSKFLTSGGQGTNDGEGNFIPYYDIHTLNGKKYSGGANSSGSNSSFVCDNSGFKSNASGALYILNDPPIEGHNGPVICVDINGKKGPNRYGIDYFLFIFTTDGKVLPVGQAHKDNPRVCNSSSGSCCNFNNIGAEYCSKTSDNISKNTSCAYYALTNTHPTEKGKDYWTDFLGEVYSR</sequence>
<keyword evidence="1" id="KW-0472">Membrane</keyword>
<comment type="caution">
    <text evidence="2">The sequence shown here is derived from an EMBL/GenBank/DDBJ whole genome shotgun (WGS) entry which is preliminary data.</text>
</comment>
<evidence type="ECO:0000313" key="2">
    <source>
        <dbReference type="EMBL" id="HIS35966.1"/>
    </source>
</evidence>
<dbReference type="EMBL" id="DVIU01000105">
    <property type="protein sequence ID" value="HIS35966.1"/>
    <property type="molecule type" value="Genomic_DNA"/>
</dbReference>
<dbReference type="Proteomes" id="UP000823928">
    <property type="component" value="Unassembled WGS sequence"/>
</dbReference>
<reference evidence="2" key="2">
    <citation type="journal article" date="2021" name="PeerJ">
        <title>Extensive microbial diversity within the chicken gut microbiome revealed by metagenomics and culture.</title>
        <authorList>
            <person name="Gilroy R."/>
            <person name="Ravi A."/>
            <person name="Getino M."/>
            <person name="Pursley I."/>
            <person name="Horton D.L."/>
            <person name="Alikhan N.F."/>
            <person name="Baker D."/>
            <person name="Gharbi K."/>
            <person name="Hall N."/>
            <person name="Watson M."/>
            <person name="Adriaenssens E.M."/>
            <person name="Foster-Nyarko E."/>
            <person name="Jarju S."/>
            <person name="Secka A."/>
            <person name="Antonio M."/>
            <person name="Oren A."/>
            <person name="Chaudhuri R.R."/>
            <person name="La Ragione R."/>
            <person name="Hildebrand F."/>
            <person name="Pallen M.J."/>
        </authorList>
    </citation>
    <scope>NUCLEOTIDE SEQUENCE</scope>
    <source>
        <strain evidence="2">6276</strain>
    </source>
</reference>
<keyword evidence="1" id="KW-0812">Transmembrane</keyword>
<organism evidence="2 3">
    <name type="scientific">Candidatus Scatousia excrementigallinarum</name>
    <dbReference type="NCBI Taxonomy" id="2840935"/>
    <lineage>
        <taxon>Bacteria</taxon>
        <taxon>Candidatus Scatousia</taxon>
    </lineage>
</organism>
<feature type="transmembrane region" description="Helical" evidence="1">
    <location>
        <begin position="6"/>
        <end position="24"/>
    </location>
</feature>
<protein>
    <submittedName>
        <fullName evidence="2">Type II secretion system protein</fullName>
    </submittedName>
</protein>
<dbReference type="InterPro" id="IPR045584">
    <property type="entry name" value="Pilin-like"/>
</dbReference>
<dbReference type="NCBIfam" id="TIGR02532">
    <property type="entry name" value="IV_pilin_GFxxxE"/>
    <property type="match status" value="1"/>
</dbReference>
<evidence type="ECO:0000256" key="1">
    <source>
        <dbReference type="SAM" id="Phobius"/>
    </source>
</evidence>
<gene>
    <name evidence="2" type="ORF">IAC10_04970</name>
</gene>
<dbReference type="InterPro" id="IPR012902">
    <property type="entry name" value="N_methyl_site"/>
</dbReference>
<feature type="non-terminal residue" evidence="2">
    <location>
        <position position="1"/>
    </location>
</feature>
<reference evidence="2" key="1">
    <citation type="submission" date="2020-10" db="EMBL/GenBank/DDBJ databases">
        <authorList>
            <person name="Gilroy R."/>
        </authorList>
    </citation>
    <scope>NUCLEOTIDE SEQUENCE</scope>
    <source>
        <strain evidence="2">6276</strain>
    </source>
</reference>
<dbReference type="AlphaFoldDB" id="A0A9D1EXU4"/>
<evidence type="ECO:0000313" key="3">
    <source>
        <dbReference type="Proteomes" id="UP000823928"/>
    </source>
</evidence>
<name>A0A9D1EXU4_9BACT</name>
<dbReference type="Gene3D" id="3.30.700.10">
    <property type="entry name" value="Glycoprotein, Type 4 Pilin"/>
    <property type="match status" value="1"/>
</dbReference>